<dbReference type="PROSITE" id="PS00626">
    <property type="entry name" value="RCC1_2"/>
    <property type="match status" value="2"/>
</dbReference>
<accession>A0A8J2RZT7</accession>
<dbReference type="InterPro" id="IPR009091">
    <property type="entry name" value="RCC1/BLIP-II"/>
</dbReference>
<dbReference type="PRINTS" id="PR00633">
    <property type="entry name" value="RCCNDNSATION"/>
</dbReference>
<feature type="repeat" description="RCC1" evidence="3">
    <location>
        <begin position="198"/>
        <end position="252"/>
    </location>
</feature>
<proteinExistence type="predicted"/>
<dbReference type="Proteomes" id="UP000789390">
    <property type="component" value="Unassembled WGS sequence"/>
</dbReference>
<dbReference type="PANTHER" id="PTHR45982">
    <property type="entry name" value="REGULATOR OF CHROMOSOME CONDENSATION"/>
    <property type="match status" value="1"/>
</dbReference>
<evidence type="ECO:0000256" key="2">
    <source>
        <dbReference type="ARBA" id="ARBA00022737"/>
    </source>
</evidence>
<keyword evidence="1" id="KW-0344">Guanine-nucleotide releasing factor</keyword>
<protein>
    <recommendedName>
        <fullName evidence="4">RCC1-like domain-containing protein</fullName>
    </recommendedName>
</protein>
<dbReference type="InterPro" id="IPR058923">
    <property type="entry name" value="RCC1-like_dom"/>
</dbReference>
<keyword evidence="6" id="KW-1185">Reference proteome</keyword>
<evidence type="ECO:0000313" key="5">
    <source>
        <dbReference type="EMBL" id="CAH0108640.1"/>
    </source>
</evidence>
<organism evidence="5 6">
    <name type="scientific">Daphnia galeata</name>
    <dbReference type="NCBI Taxonomy" id="27404"/>
    <lineage>
        <taxon>Eukaryota</taxon>
        <taxon>Metazoa</taxon>
        <taxon>Ecdysozoa</taxon>
        <taxon>Arthropoda</taxon>
        <taxon>Crustacea</taxon>
        <taxon>Branchiopoda</taxon>
        <taxon>Diplostraca</taxon>
        <taxon>Cladocera</taxon>
        <taxon>Anomopoda</taxon>
        <taxon>Daphniidae</taxon>
        <taxon>Daphnia</taxon>
    </lineage>
</organism>
<dbReference type="InterPro" id="IPR000408">
    <property type="entry name" value="Reg_chr_condens"/>
</dbReference>
<dbReference type="Pfam" id="PF25390">
    <property type="entry name" value="WD40_RLD"/>
    <property type="match status" value="1"/>
</dbReference>
<name>A0A8J2RZT7_9CRUS</name>
<sequence length="353" mass="37966">MQLFTWGTNSHGQLGQGFESELVSVPTATLIPKELEQTISKNCQITGGGNHSIVISNGRVWGAGLDNTGQLCSSEKKSSSLFSEIHALAACNVIAVACGWDFSLFLSSNGTLHGCGSNTFNQLGISSKIATGLTDLQHTDNEPFVQVSAGLRHAAAVTNTGCLQMWGVEKYVNQPTGFSGTVKVSCGQRHIVTLNTQNKLVAWGANNHGQCGQDSTNTKHIKDPSYIEWDESNGIIVDFCSGWTHSLLLTDRQQVYSWGRNTYGQLGRESYGNSFLPMRIPELEGITSIAAGSSEHSMALDKLGQLWTWGWNEHGSLGNGNTENEFRPVNISHFFPGSIQSVGSGAGHSFAIV</sequence>
<dbReference type="PROSITE" id="PS50012">
    <property type="entry name" value="RCC1_3"/>
    <property type="match status" value="5"/>
</dbReference>
<dbReference type="AlphaFoldDB" id="A0A8J2RZT7"/>
<feature type="domain" description="RCC1-like" evidence="4">
    <location>
        <begin position="2"/>
        <end position="351"/>
    </location>
</feature>
<dbReference type="EMBL" id="CAKKLH010000286">
    <property type="protein sequence ID" value="CAH0108640.1"/>
    <property type="molecule type" value="Genomic_DNA"/>
</dbReference>
<dbReference type="SUPFAM" id="SSF50985">
    <property type="entry name" value="RCC1/BLIP-II"/>
    <property type="match status" value="1"/>
</dbReference>
<feature type="repeat" description="RCC1" evidence="3">
    <location>
        <begin position="253"/>
        <end position="303"/>
    </location>
</feature>
<gene>
    <name evidence="5" type="ORF">DGAL_LOCUS12036</name>
</gene>
<keyword evidence="2" id="KW-0677">Repeat</keyword>
<feature type="repeat" description="RCC1" evidence="3">
    <location>
        <begin position="1"/>
        <end position="58"/>
    </location>
</feature>
<comment type="caution">
    <text evidence="5">The sequence shown here is derived from an EMBL/GenBank/DDBJ whole genome shotgun (WGS) entry which is preliminary data.</text>
</comment>
<reference evidence="5" key="1">
    <citation type="submission" date="2021-11" db="EMBL/GenBank/DDBJ databases">
        <authorList>
            <person name="Schell T."/>
        </authorList>
    </citation>
    <scope>NUCLEOTIDE SEQUENCE</scope>
    <source>
        <strain evidence="5">M5</strain>
    </source>
</reference>
<feature type="repeat" description="RCC1" evidence="3">
    <location>
        <begin position="58"/>
        <end position="109"/>
    </location>
</feature>
<evidence type="ECO:0000259" key="4">
    <source>
        <dbReference type="Pfam" id="PF25390"/>
    </source>
</evidence>
<dbReference type="Gene3D" id="2.130.10.30">
    <property type="entry name" value="Regulator of chromosome condensation 1/beta-lactamase-inhibitor protein II"/>
    <property type="match status" value="2"/>
</dbReference>
<evidence type="ECO:0000256" key="1">
    <source>
        <dbReference type="ARBA" id="ARBA00022658"/>
    </source>
</evidence>
<dbReference type="InterPro" id="IPR051553">
    <property type="entry name" value="Ran_GTPase-activating"/>
</dbReference>
<feature type="repeat" description="RCC1" evidence="3">
    <location>
        <begin position="304"/>
        <end position="353"/>
    </location>
</feature>
<evidence type="ECO:0000256" key="3">
    <source>
        <dbReference type="PROSITE-ProRule" id="PRU00235"/>
    </source>
</evidence>
<dbReference type="PANTHER" id="PTHR45982:SF1">
    <property type="entry name" value="REGULATOR OF CHROMOSOME CONDENSATION"/>
    <property type="match status" value="1"/>
</dbReference>
<evidence type="ECO:0000313" key="6">
    <source>
        <dbReference type="Proteomes" id="UP000789390"/>
    </source>
</evidence>
<dbReference type="OrthoDB" id="10256179at2759"/>